<organism evidence="10 11">
    <name type="scientific">Aspergillus pseudoustus</name>
    <dbReference type="NCBI Taxonomy" id="1810923"/>
    <lineage>
        <taxon>Eukaryota</taxon>
        <taxon>Fungi</taxon>
        <taxon>Dikarya</taxon>
        <taxon>Ascomycota</taxon>
        <taxon>Pezizomycotina</taxon>
        <taxon>Eurotiomycetes</taxon>
        <taxon>Eurotiomycetidae</taxon>
        <taxon>Eurotiales</taxon>
        <taxon>Aspergillaceae</taxon>
        <taxon>Aspergillus</taxon>
        <taxon>Aspergillus subgen. Nidulantes</taxon>
    </lineage>
</organism>
<evidence type="ECO:0000256" key="4">
    <source>
        <dbReference type="ARBA" id="ARBA00022692"/>
    </source>
</evidence>
<feature type="transmembrane region" description="Helical" evidence="8">
    <location>
        <begin position="414"/>
        <end position="432"/>
    </location>
</feature>
<dbReference type="NCBIfam" id="TIGR00879">
    <property type="entry name" value="SP"/>
    <property type="match status" value="1"/>
</dbReference>
<dbReference type="InterPro" id="IPR036259">
    <property type="entry name" value="MFS_trans_sf"/>
</dbReference>
<keyword evidence="5 8" id="KW-1133">Transmembrane helix</keyword>
<comment type="subcellular location">
    <subcellularLocation>
        <location evidence="1">Membrane</location>
        <topology evidence="1">Multi-pass membrane protein</topology>
    </subcellularLocation>
</comment>
<keyword evidence="6 8" id="KW-0472">Membrane</keyword>
<comment type="caution">
    <text evidence="10">The sequence shown here is derived from an EMBL/GenBank/DDBJ whole genome shotgun (WGS) entry which is preliminary data.</text>
</comment>
<gene>
    <name evidence="10" type="ORF">BJY01DRAFT_237020</name>
</gene>
<accession>A0ABR4JIH0</accession>
<evidence type="ECO:0000256" key="3">
    <source>
        <dbReference type="ARBA" id="ARBA00022448"/>
    </source>
</evidence>
<evidence type="ECO:0000313" key="10">
    <source>
        <dbReference type="EMBL" id="KAL2839651.1"/>
    </source>
</evidence>
<dbReference type="InterPro" id="IPR050360">
    <property type="entry name" value="MFS_Sugar_Transporters"/>
</dbReference>
<feature type="transmembrane region" description="Helical" evidence="8">
    <location>
        <begin position="444"/>
        <end position="463"/>
    </location>
</feature>
<feature type="transmembrane region" description="Helical" evidence="8">
    <location>
        <begin position="23"/>
        <end position="42"/>
    </location>
</feature>
<comment type="similarity">
    <text evidence="2 7">Belongs to the major facilitator superfamily. Sugar transporter (TC 2.A.1.1) family.</text>
</comment>
<feature type="transmembrane region" description="Helical" evidence="8">
    <location>
        <begin position="122"/>
        <end position="144"/>
    </location>
</feature>
<evidence type="ECO:0000256" key="1">
    <source>
        <dbReference type="ARBA" id="ARBA00004141"/>
    </source>
</evidence>
<feature type="domain" description="Major facilitator superfamily (MFS) profile" evidence="9">
    <location>
        <begin position="29"/>
        <end position="467"/>
    </location>
</feature>
<dbReference type="PROSITE" id="PS50850">
    <property type="entry name" value="MFS"/>
    <property type="match status" value="1"/>
</dbReference>
<protein>
    <submittedName>
        <fullName evidence="10">General substrate transporter</fullName>
    </submittedName>
</protein>
<dbReference type="InterPro" id="IPR005829">
    <property type="entry name" value="Sugar_transporter_CS"/>
</dbReference>
<reference evidence="10 11" key="1">
    <citation type="submission" date="2024-07" db="EMBL/GenBank/DDBJ databases">
        <title>Section-level genome sequencing and comparative genomics of Aspergillus sections Usti and Cavernicolus.</title>
        <authorList>
            <consortium name="Lawrence Berkeley National Laboratory"/>
            <person name="Nybo J.L."/>
            <person name="Vesth T.C."/>
            <person name="Theobald S."/>
            <person name="Frisvad J.C."/>
            <person name="Larsen T.O."/>
            <person name="Kjaerboelling I."/>
            <person name="Rothschild-Mancinelli K."/>
            <person name="Lyhne E.K."/>
            <person name="Kogle M.E."/>
            <person name="Barry K."/>
            <person name="Clum A."/>
            <person name="Na H."/>
            <person name="Ledsgaard L."/>
            <person name="Lin J."/>
            <person name="Lipzen A."/>
            <person name="Kuo A."/>
            <person name="Riley R."/>
            <person name="Mondo S."/>
            <person name="Labutti K."/>
            <person name="Haridas S."/>
            <person name="Pangalinan J."/>
            <person name="Salamov A.A."/>
            <person name="Simmons B.A."/>
            <person name="Magnuson J.K."/>
            <person name="Chen J."/>
            <person name="Drula E."/>
            <person name="Henrissat B."/>
            <person name="Wiebenga A."/>
            <person name="Lubbers R.J."/>
            <person name="Gomes A.C."/>
            <person name="Makela M.R."/>
            <person name="Stajich J."/>
            <person name="Grigoriev I.V."/>
            <person name="Mortensen U.H."/>
            <person name="De Vries R.P."/>
            <person name="Baker S.E."/>
            <person name="Andersen M.R."/>
        </authorList>
    </citation>
    <scope>NUCLEOTIDE SEQUENCE [LARGE SCALE GENOMIC DNA]</scope>
    <source>
        <strain evidence="10 11">CBS 123904</strain>
    </source>
</reference>
<evidence type="ECO:0000256" key="5">
    <source>
        <dbReference type="ARBA" id="ARBA00022989"/>
    </source>
</evidence>
<evidence type="ECO:0000256" key="8">
    <source>
        <dbReference type="SAM" id="Phobius"/>
    </source>
</evidence>
<dbReference type="EMBL" id="JBFXLU010000130">
    <property type="protein sequence ID" value="KAL2839651.1"/>
    <property type="molecule type" value="Genomic_DNA"/>
</dbReference>
<keyword evidence="3 7" id="KW-0813">Transport</keyword>
<dbReference type="Gene3D" id="1.20.1250.20">
    <property type="entry name" value="MFS general substrate transporter like domains"/>
    <property type="match status" value="1"/>
</dbReference>
<keyword evidence="11" id="KW-1185">Reference proteome</keyword>
<dbReference type="PANTHER" id="PTHR48022">
    <property type="entry name" value="PLASTIDIC GLUCOSE TRANSPORTER 4"/>
    <property type="match status" value="1"/>
</dbReference>
<feature type="transmembrane region" description="Helical" evidence="8">
    <location>
        <begin position="185"/>
        <end position="207"/>
    </location>
</feature>
<evidence type="ECO:0000256" key="6">
    <source>
        <dbReference type="ARBA" id="ARBA00023136"/>
    </source>
</evidence>
<feature type="transmembrane region" description="Helical" evidence="8">
    <location>
        <begin position="313"/>
        <end position="333"/>
    </location>
</feature>
<dbReference type="InterPro" id="IPR005828">
    <property type="entry name" value="MFS_sugar_transport-like"/>
</dbReference>
<evidence type="ECO:0000259" key="9">
    <source>
        <dbReference type="PROSITE" id="PS50850"/>
    </source>
</evidence>
<dbReference type="Proteomes" id="UP001610446">
    <property type="component" value="Unassembled WGS sequence"/>
</dbReference>
<dbReference type="PROSITE" id="PS00217">
    <property type="entry name" value="SUGAR_TRANSPORT_2"/>
    <property type="match status" value="1"/>
</dbReference>
<dbReference type="InterPro" id="IPR020846">
    <property type="entry name" value="MFS_dom"/>
</dbReference>
<feature type="transmembrane region" description="Helical" evidence="8">
    <location>
        <begin position="274"/>
        <end position="301"/>
    </location>
</feature>
<dbReference type="Pfam" id="PF00083">
    <property type="entry name" value="Sugar_tr"/>
    <property type="match status" value="1"/>
</dbReference>
<evidence type="ECO:0000256" key="7">
    <source>
        <dbReference type="RuleBase" id="RU003346"/>
    </source>
</evidence>
<feature type="transmembrane region" description="Helical" evidence="8">
    <location>
        <begin position="74"/>
        <end position="90"/>
    </location>
</feature>
<evidence type="ECO:0000313" key="11">
    <source>
        <dbReference type="Proteomes" id="UP001610446"/>
    </source>
</evidence>
<feature type="transmembrane region" description="Helical" evidence="8">
    <location>
        <begin position="97"/>
        <end position="116"/>
    </location>
</feature>
<feature type="transmembrane region" description="Helical" evidence="8">
    <location>
        <begin position="156"/>
        <end position="179"/>
    </location>
</feature>
<feature type="transmembrane region" description="Helical" evidence="8">
    <location>
        <begin position="345"/>
        <end position="366"/>
    </location>
</feature>
<name>A0ABR4JIH0_9EURO</name>
<sequence>MAGQVDVNALAKLPKYWWQYPELLKLNLGLFSALLAWATTGFDGSMMNGLQAVPSWTTYFDHPAGARLGTMSNGFAYGNLITIFISFWLCERFGRRWPLLGSTILIIVGTIVQTAAQNFDTFVVSRFIVGMGTGILGVVSLLLLAEVSYPTHRAVITAMIAIFWPVGALIAALATYGTFKMSSTWAWRLPSLLQGALPLVQIVLIFFTPESPRWLVDQNRAEEAERILVKYHGLGDPNSLLVHHEMVEISAAIEAEKLNRASRWQQWFSSTGNFYRLCLIIFLGFVRQLQGNALVSYYLVLVLKSIGIESEKQILLINVGLQIWSILTSGLFVSTVERFGRRLQLLIALGMMFVAFLLWTICSALAEQGNYENKGLSAAVLLMIFIFQAGSHFFSPAVYTLVMEIPQYSLRSKASMIFSLAQNLAGIFNGYVNPVAMDAIGWRYYITYVVLLAFDFVIVYLYLPETANLSLEEVSGIFDGENAIISWKGVRRKGWVIYQGREGFLTHYGLHSFCHTQCQPWQALHVNGD</sequence>
<evidence type="ECO:0000256" key="2">
    <source>
        <dbReference type="ARBA" id="ARBA00010992"/>
    </source>
</evidence>
<feature type="transmembrane region" description="Helical" evidence="8">
    <location>
        <begin position="378"/>
        <end position="402"/>
    </location>
</feature>
<dbReference type="InterPro" id="IPR003663">
    <property type="entry name" value="Sugar/inositol_transpt"/>
</dbReference>
<keyword evidence="4 8" id="KW-0812">Transmembrane</keyword>
<dbReference type="SUPFAM" id="SSF103473">
    <property type="entry name" value="MFS general substrate transporter"/>
    <property type="match status" value="1"/>
</dbReference>
<proteinExistence type="inferred from homology"/>
<dbReference type="PANTHER" id="PTHR48022:SF24">
    <property type="entry name" value="HEXOSE TRANSPORTER PROTEIN (AFU_ORTHOLOGUE AFUA_8G04480)"/>
    <property type="match status" value="1"/>
</dbReference>